<feature type="transmembrane region" description="Helical" evidence="7">
    <location>
        <begin position="405"/>
        <end position="427"/>
    </location>
</feature>
<name>A0A158QDG8_HYMDI</name>
<evidence type="ECO:0000313" key="11">
    <source>
        <dbReference type="WBParaSite" id="HDID_0000298001-mRNA-1"/>
    </source>
</evidence>
<dbReference type="GO" id="GO:0007224">
    <property type="term" value="P:smoothened signaling pathway"/>
    <property type="evidence" value="ECO:0007669"/>
    <property type="project" value="TreeGrafter"/>
</dbReference>
<feature type="transmembrane region" description="Helical" evidence="7">
    <location>
        <begin position="483"/>
        <end position="510"/>
    </location>
</feature>
<reference evidence="9 10" key="2">
    <citation type="submission" date="2018-11" db="EMBL/GenBank/DDBJ databases">
        <authorList>
            <consortium name="Pathogen Informatics"/>
        </authorList>
    </citation>
    <scope>NUCLEOTIDE SEQUENCE [LARGE SCALE GENOMIC DNA]</scope>
</reference>
<sequence>MDDILPERQSDPASSCRPSRSCFSKYANWLVSHPIISSVLITIFLFSTVAVSLYFSDLPYFDDPAKDFITMGTTKAAELYQFKALQYNTLPVPTTKFDLIRPVRSAEPRINHSISPCFDLPDQGSDELWSRFASMSKVGVRLDPETSNRTFLSTRGAIQSLCKLQERIEKLPGYRHLCSKSSLTDLNTAHDVLFKWTKQMLDTPVNHRNHVSPTAASAPILITSTDVELVQHLTKTCRNSFLTGSLKLSCWDESAPSRWLCPDVPSDCFTHPHLLLLLAISGEPKTALLVLPIWRSVGLQMWYLAGLDRSTVLAELTRNLTPSLTIEAIELGEYGELSARYVAWDNIWVVLGAATLALLLTLMTRGSFTIVMATFFSLGWSLIIAYGLYSCLLRQHDVAFPLINMMALVLILGLGADDILLFYQVWVSVHSQEVSNIDSISSDNSRMASTLIHAVPSVCLTSLSTLGGLLMSLNSSIVAVKRFAIYSSLTVLCHVVYVLVVMPTLLYLLVPPRRKCCPFFRLPVQFSLANFIIKIRSIFPIILLSIITISSYLLFYLGWLAFPSRSLQPSFYRPNHPSEVYRLYGGEYSWAESTLRRHRSLVSLHAVWGVVPQDPRNPWTWVPQDDENILLQPLWSKDFNLTNPDSIDWLSDFCTKFTKMPRIWTPPSVSPRKGYLEEDALLLSLQSTGCVFGSGVFSFQDFGKTNPLCLHDKTDCLVAFAEASSNPTGLRFSPETGEIVGLVISFTANISLSNTTFSDLQKFGQQVETWFSELLLTAPSGLKSGFLVSPEFTAFETYQDVLKFLPLSVGLSVTLAALLVLISTMNLALALTALMSVISSLLLSCLLLVILGGWNLGIVEALILSLSAGLAVDPCIHLAFAIMKADSGSPSWKNRSGEALQMVGCAVTGAALSTALAGLAVLPSQLKCYQQMGLFLLILMTSALLLCGVAFVGSAACLPDRFMSKC</sequence>
<dbReference type="EMBL" id="UYSG01000823">
    <property type="protein sequence ID" value="VDL24976.1"/>
    <property type="molecule type" value="Genomic_DNA"/>
</dbReference>
<evidence type="ECO:0000256" key="1">
    <source>
        <dbReference type="ARBA" id="ARBA00004141"/>
    </source>
</evidence>
<dbReference type="Pfam" id="PF12349">
    <property type="entry name" value="Sterol-sensing"/>
    <property type="match status" value="1"/>
</dbReference>
<dbReference type="PROSITE" id="PS50156">
    <property type="entry name" value="SSD"/>
    <property type="match status" value="1"/>
</dbReference>
<dbReference type="WBParaSite" id="HDID_0000298001-mRNA-1">
    <property type="protein sequence ID" value="HDID_0000298001-mRNA-1"/>
    <property type="gene ID" value="HDID_0000298001"/>
</dbReference>
<feature type="transmembrane region" description="Helical" evidence="7">
    <location>
        <begin position="370"/>
        <end position="393"/>
    </location>
</feature>
<dbReference type="InterPro" id="IPR000731">
    <property type="entry name" value="SSD"/>
</dbReference>
<feature type="transmembrane region" description="Helical" evidence="7">
    <location>
        <begin position="934"/>
        <end position="956"/>
    </location>
</feature>
<feature type="domain" description="SSD" evidence="8">
    <location>
        <begin position="364"/>
        <end position="508"/>
    </location>
</feature>
<gene>
    <name evidence="9" type="ORF">HDID_LOCUS2978</name>
</gene>
<comment type="similarity">
    <text evidence="6">Belongs to the dispatched family.</text>
</comment>
<feature type="transmembrane region" description="Helical" evidence="7">
    <location>
        <begin position="538"/>
        <end position="562"/>
    </location>
</feature>
<dbReference type="GO" id="GO:0016020">
    <property type="term" value="C:membrane"/>
    <property type="evidence" value="ECO:0007669"/>
    <property type="project" value="UniProtKB-SubCell"/>
</dbReference>
<dbReference type="PANTHER" id="PTHR45951:SF3">
    <property type="entry name" value="PROTEIN DISPATCHED"/>
    <property type="match status" value="1"/>
</dbReference>
<accession>A0A158QDG8</accession>
<dbReference type="InterPro" id="IPR052081">
    <property type="entry name" value="Dispatched_Hh_regulator"/>
</dbReference>
<dbReference type="PANTHER" id="PTHR45951">
    <property type="entry name" value="PROTEIN DISPATCHED-RELATED"/>
    <property type="match status" value="1"/>
</dbReference>
<keyword evidence="2 7" id="KW-0812">Transmembrane</keyword>
<evidence type="ECO:0000256" key="6">
    <source>
        <dbReference type="ARBA" id="ARBA00038046"/>
    </source>
</evidence>
<organism evidence="11">
    <name type="scientific">Hymenolepis diminuta</name>
    <name type="common">Rat tapeworm</name>
    <dbReference type="NCBI Taxonomy" id="6216"/>
    <lineage>
        <taxon>Eukaryota</taxon>
        <taxon>Metazoa</taxon>
        <taxon>Spiralia</taxon>
        <taxon>Lophotrochozoa</taxon>
        <taxon>Platyhelminthes</taxon>
        <taxon>Cestoda</taxon>
        <taxon>Eucestoda</taxon>
        <taxon>Cyclophyllidea</taxon>
        <taxon>Hymenolepididae</taxon>
        <taxon>Hymenolepis</taxon>
    </lineage>
</organism>
<proteinExistence type="inferred from homology"/>
<feature type="transmembrane region" description="Helical" evidence="7">
    <location>
        <begin position="858"/>
        <end position="880"/>
    </location>
</feature>
<dbReference type="GO" id="GO:0022857">
    <property type="term" value="F:transmembrane transporter activity"/>
    <property type="evidence" value="ECO:0007669"/>
    <property type="project" value="TreeGrafter"/>
</dbReference>
<dbReference type="AlphaFoldDB" id="A0A158QDG8"/>
<evidence type="ECO:0000256" key="3">
    <source>
        <dbReference type="ARBA" id="ARBA00022989"/>
    </source>
</evidence>
<evidence type="ECO:0000256" key="2">
    <source>
        <dbReference type="ARBA" id="ARBA00022692"/>
    </source>
</evidence>
<evidence type="ECO:0000313" key="10">
    <source>
        <dbReference type="Proteomes" id="UP000274504"/>
    </source>
</evidence>
<evidence type="ECO:0000256" key="7">
    <source>
        <dbReference type="SAM" id="Phobius"/>
    </source>
</evidence>
<reference evidence="11" key="1">
    <citation type="submission" date="2016-04" db="UniProtKB">
        <authorList>
            <consortium name="WormBaseParasite"/>
        </authorList>
    </citation>
    <scope>IDENTIFICATION</scope>
</reference>
<evidence type="ECO:0000313" key="9">
    <source>
        <dbReference type="EMBL" id="VDL24976.1"/>
    </source>
</evidence>
<keyword evidence="5" id="KW-0325">Glycoprotein</keyword>
<keyword evidence="4 7" id="KW-0472">Membrane</keyword>
<feature type="transmembrane region" description="Helical" evidence="7">
    <location>
        <begin position="35"/>
        <end position="56"/>
    </location>
</feature>
<evidence type="ECO:0000256" key="4">
    <source>
        <dbReference type="ARBA" id="ARBA00023136"/>
    </source>
</evidence>
<dbReference type="Gene3D" id="1.20.1640.10">
    <property type="entry name" value="Multidrug efflux transporter AcrB transmembrane domain"/>
    <property type="match status" value="2"/>
</dbReference>
<feature type="transmembrane region" description="Helical" evidence="7">
    <location>
        <begin position="804"/>
        <end position="822"/>
    </location>
</feature>
<protein>
    <submittedName>
        <fullName evidence="11">SSD domain-containing protein</fullName>
    </submittedName>
</protein>
<dbReference type="OrthoDB" id="193905at2759"/>
<feature type="transmembrane region" description="Helical" evidence="7">
    <location>
        <begin position="347"/>
        <end position="364"/>
    </location>
</feature>
<dbReference type="InterPro" id="IPR053958">
    <property type="entry name" value="HMGCR/SNAP/NPC1-like_SSD"/>
</dbReference>
<feature type="transmembrane region" description="Helical" evidence="7">
    <location>
        <begin position="900"/>
        <end position="922"/>
    </location>
</feature>
<feature type="transmembrane region" description="Helical" evidence="7">
    <location>
        <begin position="447"/>
        <end position="471"/>
    </location>
</feature>
<dbReference type="Proteomes" id="UP000274504">
    <property type="component" value="Unassembled WGS sequence"/>
</dbReference>
<evidence type="ECO:0000259" key="8">
    <source>
        <dbReference type="PROSITE" id="PS50156"/>
    </source>
</evidence>
<evidence type="ECO:0000256" key="5">
    <source>
        <dbReference type="ARBA" id="ARBA00023180"/>
    </source>
</evidence>
<comment type="subcellular location">
    <subcellularLocation>
        <location evidence="1">Membrane</location>
        <topology evidence="1">Multi-pass membrane protein</topology>
    </subcellularLocation>
</comment>
<feature type="transmembrane region" description="Helical" evidence="7">
    <location>
        <begin position="828"/>
        <end position="851"/>
    </location>
</feature>
<dbReference type="STRING" id="6216.A0A158QDG8"/>
<dbReference type="SUPFAM" id="SSF82866">
    <property type="entry name" value="Multidrug efflux transporter AcrB transmembrane domain"/>
    <property type="match status" value="2"/>
</dbReference>
<keyword evidence="3 7" id="KW-1133">Transmembrane helix</keyword>